<evidence type="ECO:0000313" key="11">
    <source>
        <dbReference type="Proteomes" id="UP001620645"/>
    </source>
</evidence>
<evidence type="ECO:0000256" key="1">
    <source>
        <dbReference type="ARBA" id="ARBA00004123"/>
    </source>
</evidence>
<dbReference type="InterPro" id="IPR009057">
    <property type="entry name" value="Homeodomain-like_sf"/>
</dbReference>
<evidence type="ECO:0000259" key="9">
    <source>
        <dbReference type="PROSITE" id="PS50071"/>
    </source>
</evidence>
<dbReference type="GO" id="GO:0003677">
    <property type="term" value="F:DNA binding"/>
    <property type="evidence" value="ECO:0007669"/>
    <property type="project" value="UniProtKB-UniRule"/>
</dbReference>
<evidence type="ECO:0000256" key="2">
    <source>
        <dbReference type="ARBA" id="ARBA00023125"/>
    </source>
</evidence>
<feature type="compositionally biased region" description="Basic and acidic residues" evidence="7">
    <location>
        <begin position="131"/>
        <end position="148"/>
    </location>
</feature>
<evidence type="ECO:0000313" key="10">
    <source>
        <dbReference type="EMBL" id="KAL3082973.1"/>
    </source>
</evidence>
<dbReference type="SUPFAM" id="SSF46689">
    <property type="entry name" value="Homeodomain-like"/>
    <property type="match status" value="1"/>
</dbReference>
<dbReference type="InterPro" id="IPR050649">
    <property type="entry name" value="Paired_Homeobox_TFs"/>
</dbReference>
<proteinExistence type="predicted"/>
<dbReference type="EMBL" id="JBICCN010000254">
    <property type="protein sequence ID" value="KAL3082973.1"/>
    <property type="molecule type" value="Genomic_DNA"/>
</dbReference>
<sequence>MSSGQSLSLPVFSVFLAILCSFCSSFPLQQMPSQSRPMFGKIGTSAQIVANVLPELQMVEPFPFDQIGDNSQQLKSEWDGNGRGGEGQTQRLPFSSFPHFLFPVEVKRQMDDTKRGSLGPRPLRFGRRQWKREAGEEGREQMWGEWRGRRGTCPTREEEEENDDEQGRVTMSLANQNHSGAGSASSQSTGELSASSQAAADQSEQSLQQLSICGAHDTAHQLTADSATQLSLSAATLSALIPGPAGMLSAVGIQQELKPATLPDFSQYNHYASAANLRPILDGHNVLSAATTAVNCGLGQAINGQTLESSTSNSSSALSVAAHQQSALKRVKAEPRPTPSIGTGGSSLFSHSSSYPSAPARRRHRTTFSQEQLAELEKAFQVSHYPDIYAREELAKQTKLNEARIQVWFQNRRAKFRKQEKQLNKGGVSAAVSVGPAGLGSMLVQAQAQAASHMIQQQISAGAAQNSGARTTAMGSESGAISGGYGTTAGGGGGTGRATTGVGSGIGLENYWCSSYQMPTSMSRPTMAMHYGGMNYGMGFSQMIASPQLNCFNADTATSDLYQNLNFYSKQQQQQQQQLQSNEAASAAIAAIQSNGGTNNQQNNNYTQHQQQQNNSH</sequence>
<feature type="region of interest" description="Disordered" evidence="7">
    <location>
        <begin position="590"/>
        <end position="617"/>
    </location>
</feature>
<dbReference type="CDD" id="cd00086">
    <property type="entry name" value="homeodomain"/>
    <property type="match status" value="1"/>
</dbReference>
<dbReference type="PROSITE" id="PS50071">
    <property type="entry name" value="HOMEOBOX_2"/>
    <property type="match status" value="1"/>
</dbReference>
<evidence type="ECO:0000256" key="3">
    <source>
        <dbReference type="ARBA" id="ARBA00023155"/>
    </source>
</evidence>
<name>A0ABD2J379_HETSC</name>
<feature type="region of interest" description="Disordered" evidence="7">
    <location>
        <begin position="112"/>
        <end position="203"/>
    </location>
</feature>
<keyword evidence="8" id="KW-0732">Signal</keyword>
<dbReference type="AlphaFoldDB" id="A0ABD2J379"/>
<feature type="compositionally biased region" description="Low complexity" evidence="7">
    <location>
        <begin position="175"/>
        <end position="203"/>
    </location>
</feature>
<reference evidence="10 11" key="1">
    <citation type="submission" date="2024-10" db="EMBL/GenBank/DDBJ databases">
        <authorList>
            <person name="Kim D."/>
        </authorList>
    </citation>
    <scope>NUCLEOTIDE SEQUENCE [LARGE SCALE GENOMIC DNA]</scope>
    <source>
        <strain evidence="10">Taebaek</strain>
    </source>
</reference>
<comment type="caution">
    <text evidence="10">The sequence shown here is derived from an EMBL/GenBank/DDBJ whole genome shotgun (WGS) entry which is preliminary data.</text>
</comment>
<dbReference type="GO" id="GO:0005634">
    <property type="term" value="C:nucleus"/>
    <property type="evidence" value="ECO:0007669"/>
    <property type="project" value="UniProtKB-SubCell"/>
</dbReference>
<gene>
    <name evidence="10" type="ORF">niasHS_010775</name>
</gene>
<protein>
    <recommendedName>
        <fullName evidence="9">Homeobox domain-containing protein</fullName>
    </recommendedName>
</protein>
<evidence type="ECO:0000256" key="7">
    <source>
        <dbReference type="SAM" id="MobiDB-lite"/>
    </source>
</evidence>
<dbReference type="GO" id="GO:0030182">
    <property type="term" value="P:neuron differentiation"/>
    <property type="evidence" value="ECO:0007669"/>
    <property type="project" value="UniProtKB-ARBA"/>
</dbReference>
<evidence type="ECO:0000256" key="6">
    <source>
        <dbReference type="RuleBase" id="RU000682"/>
    </source>
</evidence>
<dbReference type="PANTHER" id="PTHR24329:SF543">
    <property type="entry name" value="FI01017P-RELATED"/>
    <property type="match status" value="1"/>
</dbReference>
<feature type="region of interest" description="Disordered" evidence="7">
    <location>
        <begin position="327"/>
        <end position="365"/>
    </location>
</feature>
<dbReference type="Gene3D" id="1.10.10.60">
    <property type="entry name" value="Homeodomain-like"/>
    <property type="match status" value="1"/>
</dbReference>
<feature type="compositionally biased region" description="Low complexity" evidence="7">
    <location>
        <begin position="346"/>
        <end position="359"/>
    </location>
</feature>
<dbReference type="FunFam" id="1.10.10.60:FF:000679">
    <property type="entry name" value="Homeobox protein aristaless"/>
    <property type="match status" value="1"/>
</dbReference>
<dbReference type="PANTHER" id="PTHR24329">
    <property type="entry name" value="HOMEOBOX PROTEIN ARISTALESS"/>
    <property type="match status" value="1"/>
</dbReference>
<dbReference type="InterPro" id="IPR001356">
    <property type="entry name" value="HD"/>
</dbReference>
<organism evidence="10 11">
    <name type="scientific">Heterodera schachtii</name>
    <name type="common">Sugarbeet cyst nematode worm</name>
    <name type="synonym">Tylenchus schachtii</name>
    <dbReference type="NCBI Taxonomy" id="97005"/>
    <lineage>
        <taxon>Eukaryota</taxon>
        <taxon>Metazoa</taxon>
        <taxon>Ecdysozoa</taxon>
        <taxon>Nematoda</taxon>
        <taxon>Chromadorea</taxon>
        <taxon>Rhabditida</taxon>
        <taxon>Tylenchina</taxon>
        <taxon>Tylenchomorpha</taxon>
        <taxon>Tylenchoidea</taxon>
        <taxon>Heteroderidae</taxon>
        <taxon>Heteroderinae</taxon>
        <taxon>Heterodera</taxon>
    </lineage>
</organism>
<feature type="DNA-binding region" description="Homeobox" evidence="5">
    <location>
        <begin position="361"/>
        <end position="420"/>
    </location>
</feature>
<feature type="chain" id="PRO_5044845595" description="Homeobox domain-containing protein" evidence="8">
    <location>
        <begin position="26"/>
        <end position="617"/>
    </location>
</feature>
<feature type="signal peptide" evidence="8">
    <location>
        <begin position="1"/>
        <end position="25"/>
    </location>
</feature>
<dbReference type="Pfam" id="PF00046">
    <property type="entry name" value="Homeodomain"/>
    <property type="match status" value="1"/>
</dbReference>
<accession>A0ABD2J379</accession>
<dbReference type="Proteomes" id="UP001620645">
    <property type="component" value="Unassembled WGS sequence"/>
</dbReference>
<feature type="region of interest" description="Disordered" evidence="7">
    <location>
        <begin position="69"/>
        <end position="92"/>
    </location>
</feature>
<keyword evidence="3 5" id="KW-0371">Homeobox</keyword>
<keyword evidence="4 5" id="KW-0539">Nucleus</keyword>
<keyword evidence="2 5" id="KW-0238">DNA-binding</keyword>
<evidence type="ECO:0000256" key="5">
    <source>
        <dbReference type="PROSITE-ProRule" id="PRU00108"/>
    </source>
</evidence>
<dbReference type="PROSITE" id="PS00027">
    <property type="entry name" value="HOMEOBOX_1"/>
    <property type="match status" value="1"/>
</dbReference>
<dbReference type="SMART" id="SM00389">
    <property type="entry name" value="HOX"/>
    <property type="match status" value="1"/>
</dbReference>
<evidence type="ECO:0000256" key="4">
    <source>
        <dbReference type="ARBA" id="ARBA00023242"/>
    </source>
</evidence>
<comment type="subcellular location">
    <subcellularLocation>
        <location evidence="1 5 6">Nucleus</location>
    </subcellularLocation>
</comment>
<keyword evidence="11" id="KW-1185">Reference proteome</keyword>
<evidence type="ECO:0000256" key="8">
    <source>
        <dbReference type="SAM" id="SignalP"/>
    </source>
</evidence>
<feature type="domain" description="Homeobox" evidence="9">
    <location>
        <begin position="359"/>
        <end position="419"/>
    </location>
</feature>
<dbReference type="InterPro" id="IPR017970">
    <property type="entry name" value="Homeobox_CS"/>
</dbReference>